<dbReference type="AlphaFoldDB" id="A0A381MZA4"/>
<reference evidence="1" key="1">
    <citation type="submission" date="2018-05" db="EMBL/GenBank/DDBJ databases">
        <authorList>
            <person name="Lanie J.A."/>
            <person name="Ng W.-L."/>
            <person name="Kazmierczak K.M."/>
            <person name="Andrzejewski T.M."/>
            <person name="Davidsen T.M."/>
            <person name="Wayne K.J."/>
            <person name="Tettelin H."/>
            <person name="Glass J.I."/>
            <person name="Rusch D."/>
            <person name="Podicherti R."/>
            <person name="Tsui H.-C.T."/>
            <person name="Winkler M.E."/>
        </authorList>
    </citation>
    <scope>NUCLEOTIDE SEQUENCE</scope>
</reference>
<evidence type="ECO:0000313" key="1">
    <source>
        <dbReference type="EMBL" id="SUZ47651.1"/>
    </source>
</evidence>
<accession>A0A381MZA4</accession>
<proteinExistence type="predicted"/>
<organism evidence="1">
    <name type="scientific">marine metagenome</name>
    <dbReference type="NCBI Taxonomy" id="408172"/>
    <lineage>
        <taxon>unclassified sequences</taxon>
        <taxon>metagenomes</taxon>
        <taxon>ecological metagenomes</taxon>
    </lineage>
</organism>
<name>A0A381MZA4_9ZZZZ</name>
<sequence length="22" mass="2520">MVFFDDKLRVAEEGLEPPTRGL</sequence>
<gene>
    <name evidence="1" type="ORF">METZ01_LOCUS505</name>
</gene>
<protein>
    <submittedName>
        <fullName evidence="1">Uncharacterized protein</fullName>
    </submittedName>
</protein>
<dbReference type="EMBL" id="UINC01000027">
    <property type="protein sequence ID" value="SUZ47651.1"/>
    <property type="molecule type" value="Genomic_DNA"/>
</dbReference>